<protein>
    <submittedName>
        <fullName evidence="1">Uncharacterized protein</fullName>
    </submittedName>
</protein>
<keyword evidence="2" id="KW-1185">Reference proteome</keyword>
<accession>A0ABQ7HH35</accession>
<gene>
    <name evidence="1" type="ORF">GS8_1038</name>
</gene>
<reference evidence="1 2" key="1">
    <citation type="submission" date="2016-03" db="EMBL/GenBank/DDBJ databases">
        <title>Spore heat resistance.</title>
        <authorList>
            <person name="Boekhorst J."/>
            <person name="Berendsen E.M."/>
            <person name="Wells-Bennik M.H."/>
            <person name="Kuipers O.P."/>
        </authorList>
    </citation>
    <scope>NUCLEOTIDE SEQUENCE [LARGE SCALE GENOMIC DNA]</scope>
    <source>
        <strain evidence="1 2">GS8</strain>
    </source>
</reference>
<comment type="caution">
    <text evidence="1">The sequence shown here is derived from an EMBL/GenBank/DDBJ whole genome shotgun (WGS) entry which is preliminary data.</text>
</comment>
<organism evidence="1 2">
    <name type="scientific">Geobacillus stearothermophilus</name>
    <name type="common">Bacillus stearothermophilus</name>
    <dbReference type="NCBI Taxonomy" id="1422"/>
    <lineage>
        <taxon>Bacteria</taxon>
        <taxon>Bacillati</taxon>
        <taxon>Bacillota</taxon>
        <taxon>Bacilli</taxon>
        <taxon>Bacillales</taxon>
        <taxon>Anoxybacillaceae</taxon>
        <taxon>Geobacillus</taxon>
    </lineage>
</organism>
<name>A0ABQ7HH35_GEOSE</name>
<evidence type="ECO:0000313" key="1">
    <source>
        <dbReference type="EMBL" id="KAF6511462.1"/>
    </source>
</evidence>
<proteinExistence type="predicted"/>
<dbReference type="EMBL" id="LUCS01000018">
    <property type="protein sequence ID" value="KAF6511462.1"/>
    <property type="molecule type" value="Genomic_DNA"/>
</dbReference>
<evidence type="ECO:0000313" key="2">
    <source>
        <dbReference type="Proteomes" id="UP000773850"/>
    </source>
</evidence>
<sequence length="77" mass="9016">MRSGFLIKKKKRTLNKKIINHSFLLSFAVSYLRSDSVRDKTVAAVPHQTDPPPFSFPPFSYIVHHRHHLFKLLVLFL</sequence>
<dbReference type="Proteomes" id="UP000773850">
    <property type="component" value="Unassembled WGS sequence"/>
</dbReference>